<dbReference type="Pfam" id="PF01866">
    <property type="entry name" value="Diphthamide_syn"/>
    <property type="match status" value="2"/>
</dbReference>
<reference evidence="14 15" key="1">
    <citation type="journal article" date="2017" name="Mol. Ecol.">
        <title>Comparative and population genomic landscape of Phellinus noxius: A hypervariable fungus causing root rot in trees.</title>
        <authorList>
            <person name="Chung C.L."/>
            <person name="Lee T.J."/>
            <person name="Akiba M."/>
            <person name="Lee H.H."/>
            <person name="Kuo T.H."/>
            <person name="Liu D."/>
            <person name="Ke H.M."/>
            <person name="Yokoi T."/>
            <person name="Roa M.B."/>
            <person name="Lu M.J."/>
            <person name="Chang Y.Y."/>
            <person name="Ann P.J."/>
            <person name="Tsai J.N."/>
            <person name="Chen C.Y."/>
            <person name="Tzean S.S."/>
            <person name="Ota Y."/>
            <person name="Hattori T."/>
            <person name="Sahashi N."/>
            <person name="Liou R.F."/>
            <person name="Kikuchi T."/>
            <person name="Tsai I.J."/>
        </authorList>
    </citation>
    <scope>NUCLEOTIDE SEQUENCE [LARGE SCALE GENOMIC DNA]</scope>
    <source>
        <strain evidence="14 15">FFPRI411160</strain>
    </source>
</reference>
<evidence type="ECO:0000256" key="8">
    <source>
        <dbReference type="ARBA" id="ARBA00023004"/>
    </source>
</evidence>
<dbReference type="GO" id="GO:0090560">
    <property type="term" value="F:2-(3-amino-3-carboxypropyl)histidine synthase activity"/>
    <property type="evidence" value="ECO:0007669"/>
    <property type="project" value="UniProtKB-UniRule"/>
</dbReference>
<keyword evidence="5 12" id="KW-0808">Transferase</keyword>
<dbReference type="Gene3D" id="3.40.50.11850">
    <property type="entry name" value="Diphthamide synthesis DPH1/DPH2 domain 2"/>
    <property type="match status" value="1"/>
</dbReference>
<keyword evidence="6 12" id="KW-0949">S-adenosyl-L-methionine</keyword>
<evidence type="ECO:0000313" key="14">
    <source>
        <dbReference type="EMBL" id="PAV20973.1"/>
    </source>
</evidence>
<evidence type="ECO:0000256" key="13">
    <source>
        <dbReference type="SAM" id="MobiDB-lite"/>
    </source>
</evidence>
<sequence length="510" mass="56877">MVPDTPTEKPIKKPRKRFVGKRVVNPSKNNHPAFVNQIPSEILEDAELNAAISRLPTNYSFEIHKTIHHIRKNNSKMVALQMPEGLQMFACTIADIIEQFTSALTVVMGDVTYGACCIDDYTAVALGCDMLIHYGHSCLVPIDTTAIKTLYVFVEISIDSQHLAETIRFNFPDDRGVFEEQLLSSEEYRSLIAPGTRIGTGKYLRIEGPGSSSTSETKSEEQENKRVATRLALVSTIQFAAALQRLNDDLSTDITEAENPSQHSSASNVFWTHNYETIIPRSKPLSPGEILGCTAPTLKDVDALLYLGDGRFHLESIMIANPSIPAFRYDPYSKKLTRERYNHDEMKSIRSNAVKRAKYSIQGIPQQHADEDSLNRSSHTWGVILGTLGRQGNLRQLQAITRQMQQARLVIPHVPILLSELSPAKLALFNPHISTFVQTSCPRLSIDWGYAFDRPLLSPYEAAVAVGKLPGWKTKGVESDDETKLLDTYPMDFYAAGSPWANSRIRGSLD</sequence>
<evidence type="ECO:0000256" key="10">
    <source>
        <dbReference type="ARBA" id="ARBA00048403"/>
    </source>
</evidence>
<dbReference type="InParanoid" id="A0A286UMZ7"/>
<dbReference type="Gene3D" id="3.40.50.11860">
    <property type="entry name" value="Diphthamide synthesis DPH1/DPH2 domain 3"/>
    <property type="match status" value="1"/>
</dbReference>
<gene>
    <name evidence="14" type="ORF">PNOK_0360000</name>
</gene>
<evidence type="ECO:0000256" key="11">
    <source>
        <dbReference type="ARBA" id="ARBA00060338"/>
    </source>
</evidence>
<dbReference type="Proteomes" id="UP000217199">
    <property type="component" value="Unassembled WGS sequence"/>
</dbReference>
<protein>
    <recommendedName>
        <fullName evidence="4 12">2-(3-amino-3-carboxypropyl)histidine synthase subunit 1</fullName>
        <ecNumber evidence="3 12">2.5.1.108</ecNumber>
    </recommendedName>
</protein>
<dbReference type="GO" id="GO:0017183">
    <property type="term" value="P:protein histidyl modification to diphthamide"/>
    <property type="evidence" value="ECO:0007669"/>
    <property type="project" value="UniProtKB-UniRule"/>
</dbReference>
<evidence type="ECO:0000256" key="12">
    <source>
        <dbReference type="PIRNR" id="PIRNR004967"/>
    </source>
</evidence>
<dbReference type="InterPro" id="IPR042264">
    <property type="entry name" value="DPH1/DPH2_2"/>
</dbReference>
<evidence type="ECO:0000256" key="9">
    <source>
        <dbReference type="ARBA" id="ARBA00023014"/>
    </source>
</evidence>
<evidence type="ECO:0000256" key="1">
    <source>
        <dbReference type="ARBA" id="ARBA00005156"/>
    </source>
</evidence>
<comment type="similarity">
    <text evidence="2 12">Belongs to the DPH1/DPH2 family. DPH1 subfamily.</text>
</comment>
<dbReference type="STRING" id="2282107.A0A286UMZ7"/>
<keyword evidence="12" id="KW-0004">4Fe-4S</keyword>
<organism evidence="14 15">
    <name type="scientific">Pyrrhoderma noxium</name>
    <dbReference type="NCBI Taxonomy" id="2282107"/>
    <lineage>
        <taxon>Eukaryota</taxon>
        <taxon>Fungi</taxon>
        <taxon>Dikarya</taxon>
        <taxon>Basidiomycota</taxon>
        <taxon>Agaricomycotina</taxon>
        <taxon>Agaricomycetes</taxon>
        <taxon>Hymenochaetales</taxon>
        <taxon>Hymenochaetaceae</taxon>
        <taxon>Pyrrhoderma</taxon>
    </lineage>
</organism>
<dbReference type="EC" id="2.5.1.108" evidence="3 12"/>
<keyword evidence="8" id="KW-0408">Iron</keyword>
<name>A0A286UMZ7_9AGAM</name>
<dbReference type="NCBIfam" id="TIGR00322">
    <property type="entry name" value="diphth2_R"/>
    <property type="match status" value="3"/>
</dbReference>
<proteinExistence type="inferred from homology"/>
<keyword evidence="9" id="KW-0411">Iron-sulfur</keyword>
<dbReference type="PIRSF" id="PIRSF004967">
    <property type="entry name" value="DPH1"/>
    <property type="match status" value="1"/>
</dbReference>
<dbReference type="Gene3D" id="3.40.50.11840">
    <property type="entry name" value="Diphthamide synthesis DPH1/DPH2 domain 1"/>
    <property type="match status" value="1"/>
</dbReference>
<evidence type="ECO:0000256" key="2">
    <source>
        <dbReference type="ARBA" id="ARBA00010173"/>
    </source>
</evidence>
<dbReference type="PANTHER" id="PTHR10762">
    <property type="entry name" value="DIPHTHAMIDE BIOSYNTHESIS PROTEIN"/>
    <property type="match status" value="1"/>
</dbReference>
<dbReference type="AlphaFoldDB" id="A0A286UMZ7"/>
<evidence type="ECO:0000256" key="4">
    <source>
        <dbReference type="ARBA" id="ARBA00021915"/>
    </source>
</evidence>
<comment type="caution">
    <text evidence="14">The sequence shown here is derived from an EMBL/GenBank/DDBJ whole genome shotgun (WGS) entry which is preliminary data.</text>
</comment>
<dbReference type="FunCoup" id="A0A286UMZ7">
    <property type="interactions" value="315"/>
</dbReference>
<comment type="cofactor">
    <cofactor evidence="12">
        <name>[4Fe-4S] cluster</name>
        <dbReference type="ChEBI" id="CHEBI:49883"/>
    </cofactor>
    <text evidence="12">Binds 1 [4Fe-4S] cluster per subunit. The cluster is coordinated with 3 cysteines and an exchangeable S-adenosyl-L-methionine.</text>
</comment>
<evidence type="ECO:0000256" key="6">
    <source>
        <dbReference type="ARBA" id="ARBA00022691"/>
    </source>
</evidence>
<comment type="pathway">
    <text evidence="1 12">Protein modification; peptidyl-diphthamide biosynthesis.</text>
</comment>
<evidence type="ECO:0000313" key="15">
    <source>
        <dbReference type="Proteomes" id="UP000217199"/>
    </source>
</evidence>
<keyword evidence="15" id="KW-1185">Reference proteome</keyword>
<evidence type="ECO:0000256" key="3">
    <source>
        <dbReference type="ARBA" id="ARBA00012221"/>
    </source>
</evidence>
<accession>A0A286UMZ7</accession>
<dbReference type="OrthoDB" id="1649088at2759"/>
<comment type="function">
    <text evidence="11">Catalyzes the first step of diphthamide biosynthesis, a post-translational modification of histidine which occurs in elongation factor 2. DPH1 and DPH2 transfer a 3-amino-3-carboxypropyl (ACP) group from S-adenosyl-L-methionine (SAM) to a histidine residue, the reaction is assisted by a reduction system comprising DPH3 and a NADH-dependent reductase, predominantly CBR1.</text>
</comment>
<feature type="compositionally biased region" description="Low complexity" evidence="13">
    <location>
        <begin position="207"/>
        <end position="216"/>
    </location>
</feature>
<dbReference type="GO" id="GO:0046872">
    <property type="term" value="F:metal ion binding"/>
    <property type="evidence" value="ECO:0007669"/>
    <property type="project" value="UniProtKB-KW"/>
</dbReference>
<dbReference type="InterPro" id="IPR042263">
    <property type="entry name" value="DPH1/DPH2_1"/>
</dbReference>
<dbReference type="PANTHER" id="PTHR10762:SF1">
    <property type="entry name" value="2-(3-AMINO-3-CARBOXYPROPYL)HISTIDINE SYNTHASE SUBUNIT 1"/>
    <property type="match status" value="1"/>
</dbReference>
<dbReference type="FunFam" id="3.40.50.11840:FF:000001">
    <property type="entry name" value="2-(3-amino-3-carboxypropyl)histidine synthase subunit 1"/>
    <property type="match status" value="1"/>
</dbReference>
<keyword evidence="7" id="KW-0479">Metal-binding</keyword>
<dbReference type="InterPro" id="IPR016435">
    <property type="entry name" value="DPH1/DPH2"/>
</dbReference>
<dbReference type="UniPathway" id="UPA00559"/>
<dbReference type="GO" id="GO:0051539">
    <property type="term" value="F:4 iron, 4 sulfur cluster binding"/>
    <property type="evidence" value="ECO:0007669"/>
    <property type="project" value="UniProtKB-UniRule"/>
</dbReference>
<dbReference type="InterPro" id="IPR042265">
    <property type="entry name" value="DPH1/DPH2_3"/>
</dbReference>
<feature type="region of interest" description="Disordered" evidence="13">
    <location>
        <begin position="203"/>
        <end position="224"/>
    </location>
</feature>
<dbReference type="EMBL" id="NBII01000003">
    <property type="protein sequence ID" value="PAV20973.1"/>
    <property type="molecule type" value="Genomic_DNA"/>
</dbReference>
<evidence type="ECO:0000256" key="5">
    <source>
        <dbReference type="ARBA" id="ARBA00022679"/>
    </source>
</evidence>
<dbReference type="InterPro" id="IPR035435">
    <property type="entry name" value="DPH1/DPH2_euk_archaea"/>
</dbReference>
<dbReference type="SFLD" id="SFLDS00032">
    <property type="entry name" value="Radical_SAM_3-amino-3-carboxyp"/>
    <property type="match status" value="1"/>
</dbReference>
<evidence type="ECO:0000256" key="7">
    <source>
        <dbReference type="ARBA" id="ARBA00022723"/>
    </source>
</evidence>
<comment type="catalytic activity">
    <reaction evidence="10 12">
        <text>L-histidyl-[translation elongation factor 2] + S-adenosyl-L-methionine = 2-[(3S)-amino-3-carboxypropyl]-L-histidyl-[translation elongation factor 2] + S-methyl-5'-thioadenosine + H(+)</text>
        <dbReference type="Rhea" id="RHEA:36783"/>
        <dbReference type="Rhea" id="RHEA-COMP:9748"/>
        <dbReference type="Rhea" id="RHEA-COMP:9749"/>
        <dbReference type="ChEBI" id="CHEBI:15378"/>
        <dbReference type="ChEBI" id="CHEBI:17509"/>
        <dbReference type="ChEBI" id="CHEBI:29979"/>
        <dbReference type="ChEBI" id="CHEBI:59789"/>
        <dbReference type="ChEBI" id="CHEBI:73995"/>
        <dbReference type="EC" id="2.5.1.108"/>
    </reaction>
</comment>